<evidence type="ECO:0000259" key="1">
    <source>
        <dbReference type="Pfam" id="PF20680"/>
    </source>
</evidence>
<dbReference type="Proteomes" id="UP000636709">
    <property type="component" value="Unassembled WGS sequence"/>
</dbReference>
<dbReference type="PANTHER" id="PTHR37391:SF12">
    <property type="entry name" value="OS02G0828500 PROTEIN"/>
    <property type="match status" value="1"/>
</dbReference>
<reference evidence="2" key="1">
    <citation type="submission" date="2020-07" db="EMBL/GenBank/DDBJ databases">
        <title>Genome sequence and genetic diversity analysis of an under-domesticated orphan crop, white fonio (Digitaria exilis).</title>
        <authorList>
            <person name="Bennetzen J.L."/>
            <person name="Chen S."/>
            <person name="Ma X."/>
            <person name="Wang X."/>
            <person name="Yssel A.E.J."/>
            <person name="Chaluvadi S.R."/>
            <person name="Johnson M."/>
            <person name="Gangashetty P."/>
            <person name="Hamidou F."/>
            <person name="Sanogo M.D."/>
            <person name="Zwaenepoel A."/>
            <person name="Wallace J."/>
            <person name="Van De Peer Y."/>
            <person name="Van Deynze A."/>
        </authorList>
    </citation>
    <scope>NUCLEOTIDE SEQUENCE</scope>
    <source>
        <tissue evidence="2">Leaves</tissue>
    </source>
</reference>
<dbReference type="AlphaFoldDB" id="A0A835KD08"/>
<dbReference type="InterPro" id="IPR049202">
    <property type="entry name" value="DUF6817"/>
</dbReference>
<dbReference type="EMBL" id="JACEFO010001663">
    <property type="protein sequence ID" value="KAF8724330.1"/>
    <property type="molecule type" value="Genomic_DNA"/>
</dbReference>
<evidence type="ECO:0000313" key="3">
    <source>
        <dbReference type="Proteomes" id="UP000636709"/>
    </source>
</evidence>
<evidence type="ECO:0000313" key="2">
    <source>
        <dbReference type="EMBL" id="KAF8724330.1"/>
    </source>
</evidence>
<protein>
    <recommendedName>
        <fullName evidence="1">DUF6817 domain-containing protein</fullName>
    </recommendedName>
</protein>
<feature type="domain" description="DUF6817" evidence="1">
    <location>
        <begin position="58"/>
        <end position="143"/>
    </location>
</feature>
<comment type="caution">
    <text evidence="2">The sequence shown here is derived from an EMBL/GenBank/DDBJ whole genome shotgun (WGS) entry which is preliminary data.</text>
</comment>
<accession>A0A835KD08</accession>
<gene>
    <name evidence="2" type="ORF">HU200_021361</name>
</gene>
<dbReference type="OrthoDB" id="2306007at2759"/>
<keyword evidence="3" id="KW-1185">Reference proteome</keyword>
<proteinExistence type="predicted"/>
<organism evidence="2 3">
    <name type="scientific">Digitaria exilis</name>
    <dbReference type="NCBI Taxonomy" id="1010633"/>
    <lineage>
        <taxon>Eukaryota</taxon>
        <taxon>Viridiplantae</taxon>
        <taxon>Streptophyta</taxon>
        <taxon>Embryophyta</taxon>
        <taxon>Tracheophyta</taxon>
        <taxon>Spermatophyta</taxon>
        <taxon>Magnoliopsida</taxon>
        <taxon>Liliopsida</taxon>
        <taxon>Poales</taxon>
        <taxon>Poaceae</taxon>
        <taxon>PACMAD clade</taxon>
        <taxon>Panicoideae</taxon>
        <taxon>Panicodae</taxon>
        <taxon>Paniceae</taxon>
        <taxon>Anthephorinae</taxon>
        <taxon>Digitaria</taxon>
    </lineage>
</organism>
<dbReference type="Pfam" id="PF20680">
    <property type="entry name" value="DUF6817"/>
    <property type="match status" value="1"/>
</dbReference>
<name>A0A835KD08_9POAL</name>
<sequence>MATTAMEKMMMKCGGRSEDKDDDGVDTKAVEALLGAARPFLRGELEAVEPELPCLVSVLRAAGAGECYHKHGTFLAHLLDVYRILRLWGAPDAVSRCGLFHSAYSNSYVNLAIFHPDTGRHRVRAIIGAPAERLVHLFCTVPRHQLIHDHLLFHYTDQELRDHLAASASAAGEDGEWRRKLRSLVPLEGVVTRHIRTGEPVALSRRVVAAFLLMTVADFSDQYTGYQDQLFGNEDDGRLEFRGDNWAALWPGDGKPGLWVSAMSRMAALYNLMARDDRIIHSQGRNDEEDDGLVVHVPPVFEGCTRVLDPADQKAARDLYWEAICGGGGANKEALLRESVSRNPFVGEPWLVLAQVLLNKQQQDSSWREAEAAAARGLRLLLEWGSSWDKRMSWEGWVSWGRLMRDKARRREWPRTAWGIINLGLVQGVANLSSSD</sequence>
<dbReference type="PANTHER" id="PTHR37391">
    <property type="entry name" value="E3 UBIQUITIN-PROTEIN LIGASE"/>
    <property type="match status" value="1"/>
</dbReference>